<comment type="caution">
    <text evidence="2">The sequence shown here is derived from an EMBL/GenBank/DDBJ whole genome shotgun (WGS) entry which is preliminary data.</text>
</comment>
<accession>A0ABW0U7M0</accession>
<name>A0ABW0U7M0_9BACI</name>
<dbReference type="EMBL" id="JBHSPF010000059">
    <property type="protein sequence ID" value="MFC5629458.1"/>
    <property type="molecule type" value="Genomic_DNA"/>
</dbReference>
<keyword evidence="3" id="KW-1185">Reference proteome</keyword>
<feature type="transmembrane region" description="Helical" evidence="1">
    <location>
        <begin position="70"/>
        <end position="93"/>
    </location>
</feature>
<keyword evidence="1" id="KW-0812">Transmembrane</keyword>
<evidence type="ECO:0000313" key="2">
    <source>
        <dbReference type="EMBL" id="MFC5629458.1"/>
    </source>
</evidence>
<keyword evidence="1" id="KW-1133">Transmembrane helix</keyword>
<dbReference type="RefSeq" id="WP_270897183.1">
    <property type="nucleotide sequence ID" value="NZ_JBHSPF010000059.1"/>
</dbReference>
<sequence>MSVVYYYNLCCQYMGRHVRVVTKDGKEYRGVITHVDRKRVYLRPPGPRGFGYGYYGGYYGPGYGGFRPGYGAGLGLGIALGAIGAIALAPLFFW</sequence>
<reference evidence="3" key="1">
    <citation type="journal article" date="2019" name="Int. J. Syst. Evol. Microbiol.">
        <title>The Global Catalogue of Microorganisms (GCM) 10K type strain sequencing project: providing services to taxonomists for standard genome sequencing and annotation.</title>
        <authorList>
            <consortium name="The Broad Institute Genomics Platform"/>
            <consortium name="The Broad Institute Genome Sequencing Center for Infectious Disease"/>
            <person name="Wu L."/>
            <person name="Ma J."/>
        </authorList>
    </citation>
    <scope>NUCLEOTIDE SEQUENCE [LARGE SCALE GENOMIC DNA]</scope>
    <source>
        <strain evidence="3">CGMCC 1.15790</strain>
    </source>
</reference>
<evidence type="ECO:0000313" key="3">
    <source>
        <dbReference type="Proteomes" id="UP001596143"/>
    </source>
</evidence>
<keyword evidence="1" id="KW-0472">Membrane</keyword>
<proteinExistence type="predicted"/>
<dbReference type="Proteomes" id="UP001596143">
    <property type="component" value="Unassembled WGS sequence"/>
</dbReference>
<evidence type="ECO:0000256" key="1">
    <source>
        <dbReference type="SAM" id="Phobius"/>
    </source>
</evidence>
<protein>
    <submittedName>
        <fullName evidence="2">Uncharacterized protein</fullName>
    </submittedName>
</protein>
<gene>
    <name evidence="2" type="ORF">ACFPTR_11405</name>
</gene>
<organism evidence="2 3">
    <name type="scientific">Aliibacillus thermotolerans</name>
    <dbReference type="NCBI Taxonomy" id="1834418"/>
    <lineage>
        <taxon>Bacteria</taxon>
        <taxon>Bacillati</taxon>
        <taxon>Bacillota</taxon>
        <taxon>Bacilli</taxon>
        <taxon>Bacillales</taxon>
        <taxon>Bacillaceae</taxon>
        <taxon>Aliibacillus</taxon>
    </lineage>
</organism>